<evidence type="ECO:0000256" key="1">
    <source>
        <dbReference type="SAM" id="Phobius"/>
    </source>
</evidence>
<dbReference type="PANTHER" id="PTHR37938:SF1">
    <property type="entry name" value="BLL0215 PROTEIN"/>
    <property type="match status" value="1"/>
</dbReference>
<sequence length="175" mass="19961">MMEPGYADRGHIMAVEFDRKIIVYWWIMANLGLLVTFVGIIAMVVWIPFGWIVHKKQYEHMSGALTDRSINMRMGWLFKKQQNIPLDKLTDVSIHEGPILNAFGVVRMQFETAGAAPFILTGVKNSDQFRDLVLQQRDSLVSNPQQSAPSDDSNDVLVEIREILQQINTNLSNEE</sequence>
<protein>
    <recommendedName>
        <fullName evidence="2">YdbS-like PH domain-containing protein</fullName>
    </recommendedName>
</protein>
<feature type="domain" description="YdbS-like PH" evidence="2">
    <location>
        <begin position="64"/>
        <end position="131"/>
    </location>
</feature>
<reference evidence="3" key="1">
    <citation type="journal article" date="2014" name="Genome Biol. Evol.">
        <title>Pangenome evidence for extensive interdomain horizontal transfer affecting lineage core and shell genes in uncultured planktonic thaumarchaeota and euryarchaeota.</title>
        <authorList>
            <person name="Deschamps P."/>
            <person name="Zivanovic Y."/>
            <person name="Moreira D."/>
            <person name="Rodriguez-Valera F."/>
            <person name="Lopez-Garcia P."/>
        </authorList>
    </citation>
    <scope>NUCLEOTIDE SEQUENCE</scope>
</reference>
<keyword evidence="1" id="KW-0472">Membrane</keyword>
<evidence type="ECO:0000259" key="2">
    <source>
        <dbReference type="Pfam" id="PF03703"/>
    </source>
</evidence>
<keyword evidence="1" id="KW-0812">Transmembrane</keyword>
<evidence type="ECO:0000313" key="3">
    <source>
        <dbReference type="EMBL" id="AIE90623.1"/>
    </source>
</evidence>
<keyword evidence="1" id="KW-1133">Transmembrane helix</keyword>
<dbReference type="AlphaFoldDB" id="A0A075FHT9"/>
<dbReference type="Pfam" id="PF03703">
    <property type="entry name" value="bPH_2"/>
    <property type="match status" value="1"/>
</dbReference>
<dbReference type="PANTHER" id="PTHR37938">
    <property type="entry name" value="BLL0215 PROTEIN"/>
    <property type="match status" value="1"/>
</dbReference>
<feature type="transmembrane region" description="Helical" evidence="1">
    <location>
        <begin position="23"/>
        <end position="53"/>
    </location>
</feature>
<accession>A0A075FHT9</accession>
<organism evidence="3">
    <name type="scientific">uncultured marine group II/III euryarchaeote AD1000_04_H03</name>
    <dbReference type="NCBI Taxonomy" id="1457707"/>
    <lineage>
        <taxon>Archaea</taxon>
        <taxon>Methanobacteriati</taxon>
        <taxon>Methanobacteriota</taxon>
        <taxon>environmental samples</taxon>
    </lineage>
</organism>
<dbReference type="EMBL" id="KF900315">
    <property type="protein sequence ID" value="AIE90623.1"/>
    <property type="molecule type" value="Genomic_DNA"/>
</dbReference>
<name>A0A075FHT9_9EURY</name>
<proteinExistence type="predicted"/>
<dbReference type="InterPro" id="IPR005182">
    <property type="entry name" value="YdbS-like_PH"/>
</dbReference>